<reference evidence="1" key="1">
    <citation type="submission" date="2021-02" db="EMBL/GenBank/DDBJ databases">
        <authorList>
            <person name="Dougan E. K."/>
            <person name="Rhodes N."/>
            <person name="Thang M."/>
            <person name="Chan C."/>
        </authorList>
    </citation>
    <scope>NUCLEOTIDE SEQUENCE</scope>
</reference>
<name>A0A812JF91_9DINO</name>
<proteinExistence type="predicted"/>
<evidence type="ECO:0000313" key="1">
    <source>
        <dbReference type="EMBL" id="CAE7207276.1"/>
    </source>
</evidence>
<keyword evidence="2" id="KW-1185">Reference proteome</keyword>
<dbReference type="AlphaFoldDB" id="A0A812JF91"/>
<evidence type="ECO:0000313" key="2">
    <source>
        <dbReference type="Proteomes" id="UP000604046"/>
    </source>
</evidence>
<accession>A0A812JF91</accession>
<gene>
    <name evidence="1" type="primary">INP53</name>
    <name evidence="1" type="ORF">SNAT2548_LOCUS6680</name>
</gene>
<dbReference type="Proteomes" id="UP000604046">
    <property type="component" value="Unassembled WGS sequence"/>
</dbReference>
<protein>
    <submittedName>
        <fullName evidence="1">INP53 protein</fullName>
    </submittedName>
</protein>
<organism evidence="1 2">
    <name type="scientific">Symbiodinium natans</name>
    <dbReference type="NCBI Taxonomy" id="878477"/>
    <lineage>
        <taxon>Eukaryota</taxon>
        <taxon>Sar</taxon>
        <taxon>Alveolata</taxon>
        <taxon>Dinophyceae</taxon>
        <taxon>Suessiales</taxon>
        <taxon>Symbiodiniaceae</taxon>
        <taxon>Symbiodinium</taxon>
    </lineage>
</organism>
<sequence length="85" mass="9251">MLVRLPGGGDHWLALTQVRGSAPVHWEQKSTSGVTVTRGRCLGSDGLGGLVFFLSKERRRQACGWVSSFVDIESGSRTPFSWSSI</sequence>
<comment type="caution">
    <text evidence="1">The sequence shown here is derived from an EMBL/GenBank/DDBJ whole genome shotgun (WGS) entry which is preliminary data.</text>
</comment>
<dbReference type="EMBL" id="CAJNDS010000447">
    <property type="protein sequence ID" value="CAE7207276.1"/>
    <property type="molecule type" value="Genomic_DNA"/>
</dbReference>